<name>A0A0A8XYH0_ARUDO</name>
<protein>
    <submittedName>
        <fullName evidence="2">Uncharacterized protein</fullName>
    </submittedName>
</protein>
<dbReference type="AlphaFoldDB" id="A0A0A8XYH0"/>
<accession>A0A0A8XYH0</accession>
<evidence type="ECO:0000256" key="1">
    <source>
        <dbReference type="SAM" id="MobiDB-lite"/>
    </source>
</evidence>
<evidence type="ECO:0000313" key="2">
    <source>
        <dbReference type="EMBL" id="JAD19034.1"/>
    </source>
</evidence>
<sequence length="30" mass="3328">MEVNSNPGPPGHKGRETTTSCSYKRTEYIS</sequence>
<proteinExistence type="predicted"/>
<dbReference type="EMBL" id="GBRH01278861">
    <property type="protein sequence ID" value="JAD19034.1"/>
    <property type="molecule type" value="Transcribed_RNA"/>
</dbReference>
<feature type="region of interest" description="Disordered" evidence="1">
    <location>
        <begin position="1"/>
        <end position="30"/>
    </location>
</feature>
<reference evidence="2" key="1">
    <citation type="submission" date="2014-09" db="EMBL/GenBank/DDBJ databases">
        <authorList>
            <person name="Magalhaes I.L.F."/>
            <person name="Oliveira U."/>
            <person name="Santos F.R."/>
            <person name="Vidigal T.H.D.A."/>
            <person name="Brescovit A.D."/>
            <person name="Santos A.J."/>
        </authorList>
    </citation>
    <scope>NUCLEOTIDE SEQUENCE</scope>
    <source>
        <tissue evidence="2">Shoot tissue taken approximately 20 cm above the soil surface</tissue>
    </source>
</reference>
<reference evidence="2" key="2">
    <citation type="journal article" date="2015" name="Data Brief">
        <title>Shoot transcriptome of the giant reed, Arundo donax.</title>
        <authorList>
            <person name="Barrero R.A."/>
            <person name="Guerrero F.D."/>
            <person name="Moolhuijzen P."/>
            <person name="Goolsby J.A."/>
            <person name="Tidwell J."/>
            <person name="Bellgard S.E."/>
            <person name="Bellgard M.I."/>
        </authorList>
    </citation>
    <scope>NUCLEOTIDE SEQUENCE</scope>
    <source>
        <tissue evidence="2">Shoot tissue taken approximately 20 cm above the soil surface</tissue>
    </source>
</reference>
<organism evidence="2">
    <name type="scientific">Arundo donax</name>
    <name type="common">Giant reed</name>
    <name type="synonym">Donax arundinaceus</name>
    <dbReference type="NCBI Taxonomy" id="35708"/>
    <lineage>
        <taxon>Eukaryota</taxon>
        <taxon>Viridiplantae</taxon>
        <taxon>Streptophyta</taxon>
        <taxon>Embryophyta</taxon>
        <taxon>Tracheophyta</taxon>
        <taxon>Spermatophyta</taxon>
        <taxon>Magnoliopsida</taxon>
        <taxon>Liliopsida</taxon>
        <taxon>Poales</taxon>
        <taxon>Poaceae</taxon>
        <taxon>PACMAD clade</taxon>
        <taxon>Arundinoideae</taxon>
        <taxon>Arundineae</taxon>
        <taxon>Arundo</taxon>
    </lineage>
</organism>